<dbReference type="SMART" id="SM00248">
    <property type="entry name" value="ANK"/>
    <property type="match status" value="5"/>
</dbReference>
<dbReference type="AlphaFoldDB" id="A0AAN6PKZ3"/>
<name>A0AAN6PKZ3_9PEZI</name>
<dbReference type="Pfam" id="PF12796">
    <property type="entry name" value="Ank_2"/>
    <property type="match status" value="1"/>
</dbReference>
<dbReference type="PROSITE" id="PS50297">
    <property type="entry name" value="ANK_REP_REGION"/>
    <property type="match status" value="3"/>
</dbReference>
<dbReference type="PANTHER" id="PTHR24126">
    <property type="entry name" value="ANKYRIN REPEAT, PH AND SEC7 DOMAIN CONTAINING PROTEIN SECG-RELATED"/>
    <property type="match status" value="1"/>
</dbReference>
<keyword evidence="1" id="KW-0677">Repeat</keyword>
<organism evidence="5 6">
    <name type="scientific">Parachaetomium inaequale</name>
    <dbReference type="NCBI Taxonomy" id="2588326"/>
    <lineage>
        <taxon>Eukaryota</taxon>
        <taxon>Fungi</taxon>
        <taxon>Dikarya</taxon>
        <taxon>Ascomycota</taxon>
        <taxon>Pezizomycotina</taxon>
        <taxon>Sordariomycetes</taxon>
        <taxon>Sordariomycetidae</taxon>
        <taxon>Sordariales</taxon>
        <taxon>Chaetomiaceae</taxon>
        <taxon>Parachaetomium</taxon>
    </lineage>
</organism>
<feature type="region of interest" description="Disordered" evidence="4">
    <location>
        <begin position="189"/>
        <end position="241"/>
    </location>
</feature>
<comment type="caution">
    <text evidence="5">The sequence shown here is derived from an EMBL/GenBank/DDBJ whole genome shotgun (WGS) entry which is preliminary data.</text>
</comment>
<evidence type="ECO:0000256" key="4">
    <source>
        <dbReference type="SAM" id="MobiDB-lite"/>
    </source>
</evidence>
<dbReference type="SUPFAM" id="SSF48403">
    <property type="entry name" value="Ankyrin repeat"/>
    <property type="match status" value="2"/>
</dbReference>
<keyword evidence="6" id="KW-1185">Reference proteome</keyword>
<feature type="repeat" description="ANK" evidence="3">
    <location>
        <begin position="552"/>
        <end position="584"/>
    </location>
</feature>
<dbReference type="InterPro" id="IPR002110">
    <property type="entry name" value="Ankyrin_rpt"/>
</dbReference>
<dbReference type="Pfam" id="PF00023">
    <property type="entry name" value="Ank"/>
    <property type="match status" value="1"/>
</dbReference>
<dbReference type="Proteomes" id="UP001303115">
    <property type="component" value="Unassembled WGS sequence"/>
</dbReference>
<proteinExistence type="predicted"/>
<keyword evidence="2 3" id="KW-0040">ANK repeat</keyword>
<feature type="repeat" description="ANK" evidence="3">
    <location>
        <begin position="393"/>
        <end position="419"/>
    </location>
</feature>
<sequence length="992" mass="110042">MFNQPFDTRTKDSNRSQFFYGSQYFSAVPQAYQAQITERIANIATDESHPLPLRAHATLELGICILSGFGVDQDIDIGLKWVLAAANGGCRKARAVARRLQRSYGRACVEHEDGISWLSGEAMARSHWAFEELAEQDPWLYDQTLRDAVFYHPTAVVATYYFKQVVKPRFNLSDPDVLREQLKREFGSMSANRELRPPSPHGGFLSPPRSSGRFTDRRRSAPVQQSEKYTAPGQSDAKPPITKPMQIRTLEFFNVAFRFVCCFGSVETLRVLLREQARLAPGLTLANYIPVALAVGQGEVALTLLETAAEVTQENSPHLLFQLHHLPAQQVEPVARAIINRGFDVNGKVDLHKDRRFNRDRVSVFCDEFPGLGMYRPEAGDYYHHWIPEIRGRSLTPLRWALYHGHEHLVRVLLDLGAEFPRLPDVEACVAHGRPLYQLEDAAFTVAVLDEPCFNINILKMFFERHGNQSGRAVFAETPLGLIVMEPDCPQRRLRFSGRRGEVENLYKVLSLLRRYQPGSDAQLFWAAAMNGHVDIVRYLVKEGVSIETRHHGQTPLHTAVLHGQKEVFRFLMENGANVHALTSDKGMSVMHLLFWKPKPVGTELSMLDDLHRLLGSVTVSSGDFGRRVQPIHLAALNSRVKALERLMELGADPTIPIEEDIMPTLRGCFRLAGWTPPETLNKNNNNNNNNTAPADAKTTGPAAQLSVKGLTPAGIILARNDILLPTDVLAMLRILVLPKSTPTTTYPLSRIYTRPSLKQTIFHLLACHFSLLETGILPVLLHRLSPLLPRTDLLNLPDADGDTPLHYAALFSGSNNTRAVDCLLALGADPTVKNGYGMTPGTVRAWYFVCKGRSVAAGVAASASGSGSADVGRGGGGGVGSGGWGEKMVQFGIPLRSRERPAGDSSSFAGGEGDGAVKWWTTYWGGRTESCMRLREAGGEDVEGKEVKMMGQLLRGAKVRQVWDLHDGQWVRFGREMVVQLVTEADMREGF</sequence>
<protein>
    <recommendedName>
        <fullName evidence="7">Ankyrin</fullName>
    </recommendedName>
</protein>
<evidence type="ECO:0000256" key="3">
    <source>
        <dbReference type="PROSITE-ProRule" id="PRU00023"/>
    </source>
</evidence>
<dbReference type="Gene3D" id="1.25.40.20">
    <property type="entry name" value="Ankyrin repeat-containing domain"/>
    <property type="match status" value="3"/>
</dbReference>
<accession>A0AAN6PKZ3</accession>
<dbReference type="EMBL" id="MU854335">
    <property type="protein sequence ID" value="KAK4042836.1"/>
    <property type="molecule type" value="Genomic_DNA"/>
</dbReference>
<feature type="repeat" description="ANK" evidence="3">
    <location>
        <begin position="801"/>
        <end position="836"/>
    </location>
</feature>
<evidence type="ECO:0000256" key="2">
    <source>
        <dbReference type="ARBA" id="ARBA00023043"/>
    </source>
</evidence>
<evidence type="ECO:0000313" key="5">
    <source>
        <dbReference type="EMBL" id="KAK4042836.1"/>
    </source>
</evidence>
<dbReference type="InterPro" id="IPR036770">
    <property type="entry name" value="Ankyrin_rpt-contain_sf"/>
</dbReference>
<gene>
    <name evidence="5" type="ORF">C8A01DRAFT_13575</name>
</gene>
<evidence type="ECO:0008006" key="7">
    <source>
        <dbReference type="Google" id="ProtNLM"/>
    </source>
</evidence>
<evidence type="ECO:0000256" key="1">
    <source>
        <dbReference type="ARBA" id="ARBA00022737"/>
    </source>
</evidence>
<dbReference type="PRINTS" id="PR01415">
    <property type="entry name" value="ANKYRIN"/>
</dbReference>
<reference evidence="6" key="1">
    <citation type="journal article" date="2023" name="Mol. Phylogenet. Evol.">
        <title>Genome-scale phylogeny and comparative genomics of the fungal order Sordariales.</title>
        <authorList>
            <person name="Hensen N."/>
            <person name="Bonometti L."/>
            <person name="Westerberg I."/>
            <person name="Brannstrom I.O."/>
            <person name="Guillou S."/>
            <person name="Cros-Aarteil S."/>
            <person name="Calhoun S."/>
            <person name="Haridas S."/>
            <person name="Kuo A."/>
            <person name="Mondo S."/>
            <person name="Pangilinan J."/>
            <person name="Riley R."/>
            <person name="LaButti K."/>
            <person name="Andreopoulos B."/>
            <person name="Lipzen A."/>
            <person name="Chen C."/>
            <person name="Yan M."/>
            <person name="Daum C."/>
            <person name="Ng V."/>
            <person name="Clum A."/>
            <person name="Steindorff A."/>
            <person name="Ohm R.A."/>
            <person name="Martin F."/>
            <person name="Silar P."/>
            <person name="Natvig D.O."/>
            <person name="Lalanne C."/>
            <person name="Gautier V."/>
            <person name="Ament-Velasquez S.L."/>
            <person name="Kruys A."/>
            <person name="Hutchinson M.I."/>
            <person name="Powell A.J."/>
            <person name="Barry K."/>
            <person name="Miller A.N."/>
            <person name="Grigoriev I.V."/>
            <person name="Debuchy R."/>
            <person name="Gladieux P."/>
            <person name="Hiltunen Thoren M."/>
            <person name="Johannesson H."/>
        </authorList>
    </citation>
    <scope>NUCLEOTIDE SEQUENCE [LARGE SCALE GENOMIC DNA]</scope>
    <source>
        <strain evidence="6">CBS 284.82</strain>
    </source>
</reference>
<feature type="region of interest" description="Disordered" evidence="4">
    <location>
        <begin position="680"/>
        <end position="699"/>
    </location>
</feature>
<dbReference type="PROSITE" id="PS50088">
    <property type="entry name" value="ANK_REPEAT"/>
    <property type="match status" value="3"/>
</dbReference>
<feature type="compositionally biased region" description="Low complexity" evidence="4">
    <location>
        <begin position="682"/>
        <end position="691"/>
    </location>
</feature>
<evidence type="ECO:0000313" key="6">
    <source>
        <dbReference type="Proteomes" id="UP001303115"/>
    </source>
</evidence>